<dbReference type="PANTHER" id="PTHR24403">
    <property type="entry name" value="ZINC FINGER PROTEIN"/>
    <property type="match status" value="1"/>
</dbReference>
<feature type="domain" description="C2H2-type" evidence="17">
    <location>
        <begin position="281"/>
        <end position="308"/>
    </location>
</feature>
<dbReference type="Pfam" id="PF13912">
    <property type="entry name" value="zf-C2H2_6"/>
    <property type="match status" value="3"/>
</dbReference>
<keyword evidence="8" id="KW-0863">Zinc-finger</keyword>
<dbReference type="GO" id="GO:0008270">
    <property type="term" value="F:zinc ion binding"/>
    <property type="evidence" value="ECO:0007669"/>
    <property type="project" value="UniProtKB-KW"/>
</dbReference>
<keyword evidence="14" id="KW-0539">Nucleus</keyword>
<evidence type="ECO:0000256" key="7">
    <source>
        <dbReference type="ARBA" id="ARBA00022737"/>
    </source>
</evidence>
<dbReference type="FunFam" id="3.30.160.60:FF:001127">
    <property type="entry name" value="Zinc finger protein 142"/>
    <property type="match status" value="1"/>
</dbReference>
<keyword evidence="11" id="KW-0805">Transcription regulation</keyword>
<keyword evidence="10" id="KW-0832">Ubl conjugation</keyword>
<feature type="region of interest" description="Disordered" evidence="16">
    <location>
        <begin position="1416"/>
        <end position="1445"/>
    </location>
</feature>
<evidence type="ECO:0000256" key="2">
    <source>
        <dbReference type="ARBA" id="ARBA00004123"/>
    </source>
</evidence>
<feature type="compositionally biased region" description="Basic and acidic residues" evidence="16">
    <location>
        <begin position="755"/>
        <end position="770"/>
    </location>
</feature>
<feature type="region of interest" description="Disordered" evidence="16">
    <location>
        <begin position="1392"/>
        <end position="1411"/>
    </location>
</feature>
<evidence type="ECO:0000256" key="9">
    <source>
        <dbReference type="ARBA" id="ARBA00022833"/>
    </source>
</evidence>
<evidence type="ECO:0000256" key="16">
    <source>
        <dbReference type="SAM" id="MobiDB-lite"/>
    </source>
</evidence>
<keyword evidence="6" id="KW-0479">Metal-binding</keyword>
<dbReference type="FunFam" id="3.30.160.60:FF:002452">
    <property type="entry name" value="zinc finger protein 142 isoform X4"/>
    <property type="match status" value="1"/>
</dbReference>
<dbReference type="FunFam" id="3.30.160.60:FF:000614">
    <property type="entry name" value="Zinc finger protein 142"/>
    <property type="match status" value="1"/>
</dbReference>
<feature type="domain" description="C2H2-type" evidence="17">
    <location>
        <begin position="309"/>
        <end position="336"/>
    </location>
</feature>
<feature type="region of interest" description="Disordered" evidence="16">
    <location>
        <begin position="734"/>
        <end position="831"/>
    </location>
</feature>
<dbReference type="Pfam" id="PF23574">
    <property type="entry name" value="zf-C2H2_ZNF142_18"/>
    <property type="match status" value="1"/>
</dbReference>
<reference evidence="18" key="1">
    <citation type="submission" date="2020-03" db="EMBL/GenBank/DDBJ databases">
        <title>Melopsittacus undulatus (budgerigar) genome, bMelUnd1, maternal haplotype with Z.</title>
        <authorList>
            <person name="Gedman G."/>
            <person name="Mountcastle J."/>
            <person name="Haase B."/>
            <person name="Formenti G."/>
            <person name="Wright T."/>
            <person name="Apodaca J."/>
            <person name="Pelan S."/>
            <person name="Chow W."/>
            <person name="Rhie A."/>
            <person name="Howe K."/>
            <person name="Fedrigo O."/>
            <person name="Jarvis E.D."/>
        </authorList>
    </citation>
    <scope>NUCLEOTIDE SEQUENCE [LARGE SCALE GENOMIC DNA]</scope>
</reference>
<evidence type="ECO:0000256" key="14">
    <source>
        <dbReference type="ARBA" id="ARBA00023242"/>
    </source>
</evidence>
<feature type="domain" description="C2H2-type" evidence="17">
    <location>
        <begin position="365"/>
        <end position="392"/>
    </location>
</feature>
<reference evidence="18" key="2">
    <citation type="submission" date="2025-08" db="UniProtKB">
        <authorList>
            <consortium name="Ensembl"/>
        </authorList>
    </citation>
    <scope>IDENTIFICATION</scope>
</reference>
<evidence type="ECO:0000313" key="19">
    <source>
        <dbReference type="Proteomes" id="UP000694405"/>
    </source>
</evidence>
<evidence type="ECO:0000256" key="12">
    <source>
        <dbReference type="ARBA" id="ARBA00023125"/>
    </source>
</evidence>
<dbReference type="FunFam" id="3.30.160.60:FF:001595">
    <property type="entry name" value="Zinc finger protein 142"/>
    <property type="match status" value="1"/>
</dbReference>
<feature type="domain" description="C2H2-type" evidence="17">
    <location>
        <begin position="944"/>
        <end position="972"/>
    </location>
</feature>
<dbReference type="GO" id="GO:0005634">
    <property type="term" value="C:nucleus"/>
    <property type="evidence" value="ECO:0007669"/>
    <property type="project" value="UniProtKB-SubCell"/>
</dbReference>
<dbReference type="Pfam" id="PF23611">
    <property type="entry name" value="zf-C2H2_16"/>
    <property type="match status" value="4"/>
</dbReference>
<dbReference type="FunFam" id="3.30.160.60:FF:002128">
    <property type="entry name" value="Zinc finger protein 142"/>
    <property type="match status" value="1"/>
</dbReference>
<dbReference type="FunFam" id="3.30.160.60:FF:000891">
    <property type="entry name" value="Zinc finger protein 142"/>
    <property type="match status" value="1"/>
</dbReference>
<comment type="subcellular location">
    <subcellularLocation>
        <location evidence="2">Nucleus</location>
    </subcellularLocation>
</comment>
<feature type="domain" description="C2H2-type" evidence="17">
    <location>
        <begin position="1114"/>
        <end position="1141"/>
    </location>
</feature>
<dbReference type="Pfam" id="PF00096">
    <property type="entry name" value="zf-C2H2"/>
    <property type="match status" value="4"/>
</dbReference>
<dbReference type="InterPro" id="IPR013087">
    <property type="entry name" value="Znf_C2H2_type"/>
</dbReference>
<feature type="domain" description="C2H2-type" evidence="17">
    <location>
        <begin position="47"/>
        <end position="74"/>
    </location>
</feature>
<keyword evidence="9" id="KW-0862">Zinc</keyword>
<dbReference type="PROSITE" id="PS00028">
    <property type="entry name" value="ZINC_FINGER_C2H2_1"/>
    <property type="match status" value="17"/>
</dbReference>
<dbReference type="PANTHER" id="PTHR24403:SF72">
    <property type="entry name" value="ZINC FINGER PROTEIN 142"/>
    <property type="match status" value="1"/>
</dbReference>
<evidence type="ECO:0000259" key="17">
    <source>
        <dbReference type="PROSITE" id="PS50157"/>
    </source>
</evidence>
<dbReference type="Ensembl" id="ENSMUNT00000019587.2">
    <property type="protein sequence ID" value="ENSMUNP00000017027.2"/>
    <property type="gene ID" value="ENSMUNG00000013085.2"/>
</dbReference>
<feature type="compositionally biased region" description="Basic and acidic residues" evidence="16">
    <location>
        <begin position="1418"/>
        <end position="1437"/>
    </location>
</feature>
<comment type="similarity">
    <text evidence="3">Belongs to the krueppel C2H2-type zinc-finger protein family.</text>
</comment>
<evidence type="ECO:0000256" key="5">
    <source>
        <dbReference type="ARBA" id="ARBA00022553"/>
    </source>
</evidence>
<evidence type="ECO:0000256" key="11">
    <source>
        <dbReference type="ARBA" id="ARBA00023015"/>
    </source>
</evidence>
<dbReference type="InterPro" id="IPR050688">
    <property type="entry name" value="Zinc_finger/UBP_domain"/>
</dbReference>
<feature type="domain" description="C2H2-type" evidence="17">
    <location>
        <begin position="137"/>
        <end position="164"/>
    </location>
</feature>
<dbReference type="FunFam" id="3.30.160.60:FF:001516">
    <property type="entry name" value="Zinc finger protein 142"/>
    <property type="match status" value="1"/>
</dbReference>
<feature type="domain" description="C2H2-type" evidence="17">
    <location>
        <begin position="1228"/>
        <end position="1255"/>
    </location>
</feature>
<feature type="domain" description="C2H2-type" evidence="17">
    <location>
        <begin position="1059"/>
        <end position="1087"/>
    </location>
</feature>
<keyword evidence="7" id="KW-0677">Repeat</keyword>
<feature type="domain" description="C2H2-type" evidence="17">
    <location>
        <begin position="1200"/>
        <end position="1227"/>
    </location>
</feature>
<dbReference type="FunFam" id="3.30.160.60:FF:001041">
    <property type="entry name" value="Zinc finger protein 142"/>
    <property type="match status" value="1"/>
</dbReference>
<feature type="domain" description="C2H2-type" evidence="17">
    <location>
        <begin position="75"/>
        <end position="102"/>
    </location>
</feature>
<dbReference type="InterPro" id="IPR057828">
    <property type="entry name" value="Znf_C2H2_ZNF142_13th"/>
</dbReference>
<evidence type="ECO:0000256" key="6">
    <source>
        <dbReference type="ARBA" id="ARBA00022723"/>
    </source>
</evidence>
<dbReference type="Pfam" id="PF23612">
    <property type="entry name" value="zf-C2H2_ZN142"/>
    <property type="match status" value="2"/>
</dbReference>
<feature type="domain" description="C2H2-type" evidence="17">
    <location>
        <begin position="973"/>
        <end position="997"/>
    </location>
</feature>
<evidence type="ECO:0000256" key="3">
    <source>
        <dbReference type="ARBA" id="ARBA00006991"/>
    </source>
</evidence>
<evidence type="ECO:0000256" key="15">
    <source>
        <dbReference type="ARBA" id="ARBA00067482"/>
    </source>
</evidence>
<dbReference type="FunFam" id="3.30.160.60:FF:002871">
    <property type="entry name" value="Zinc finger protein 142"/>
    <property type="match status" value="1"/>
</dbReference>
<dbReference type="SMART" id="SM00355">
    <property type="entry name" value="ZnF_C2H2"/>
    <property type="match status" value="36"/>
</dbReference>
<dbReference type="GO" id="GO:0003677">
    <property type="term" value="F:DNA binding"/>
    <property type="evidence" value="ECO:0007669"/>
    <property type="project" value="UniProtKB-KW"/>
</dbReference>
<protein>
    <recommendedName>
        <fullName evidence="15">Zinc finger protein 142</fullName>
    </recommendedName>
</protein>
<sequence length="1445" mass="165526">MCISSPMAQLDQEENICLCSPFPADGCPSSAVTGDVAEGSEYLYKTHMCPECKRCFKKRTHLVEHLHLHFPDPSLQCPNCHKYFTSKSKLKIHMMRETGEKTHRCPLCHYSSVEKNALNRHMASMHEDISNFYSDVYSCPVCDEKFRLSQALKEHLKTHKAEPKRLSCFQGDCDYCVEDRKEFVRHLKDAHSIKAVECKYHACSLLFGTAEAMEAHRKTHYAFHCQQCDFICSNKHVFRKHKKQGHPGSEQLQCSFCPYATFNPVEFHDHVGKMHANEKIHKCSECAFATAHKRVLIRHRLLHTGEKPHKCELCDFTCRDVSYLSKHMLTHSNDKNFMCTECGYITKWKHYLNVHMRKHTGDLRYQCNQCSYRCHRADQLSSHKLRHQGKSLICEVCGFACKRKYELQKHMQAKHSQNYQVPVFQCQYCTYQTKYKQALLNHENCKHTKQKEFRCALCSYCTFSNTSLFFHKRKVHGYVPGDKDWLENYASKELEISSPEALFGYELALMVPLLGQDAIPPESSSEAEREIGEGEQSCPMAGDTPGDDCVQGDTATGSTELTASGDGAESCSVHLEALNVPSEPLLEHLTEEICAAQPESIPDFEEEEADTSQAELPGAWLCMLKTAEGSSELALKVLRKQDKEQAETLVLEGRVQMLVVQSESQIFKCEKCSYITRKEKSMSLHFKASCQSRQSPLVCCECGASFKQQRGLNTHLLKKCPVLLKNSKILKPAGQEPPGLCQSADQPGDNGTEMAESKKRSSEESEHARSPWEAQLLSDKTQATGGPLAGECASGCPAPERSLPDDSTEVAEEPPQQGDGADRDGAACPLQPGKPLEKYRLEGGKLHCNACSFVCSRVSTITSHVEDGCRTSLKAALPKRRRFSCPNCPFTCHQERAMKTHKKRGCVSLGEFRCASCPFTSKVAKALRLHRKLHRKHYSKRPQLQCNQCEFTCKQARCLRQHIRIKHEGVKPHKCRYCEFSTTRRYRLEAHQSLHTGVGRIACGICSQTFGTNSKLRIHRLRVHEKTPTHFCPLCDYSSYLQNDITRHINSCHRGELNFGCSHCEARFSSETALKQHVLRRHEEKVSYGCPRCGFMCHSEATLKCHTQKQHPHLECSTCKETFATREALEEHKTQHFSHRCELCSFAAKERQQLVRHYMESHEPATPQDKPLHCPFCDFTCRHQLVFDQHMKGHGGTRVYKCSDCEYSTKNRQKITWHIRIHTGEKPYKCHLCKYACADPSRLKYHMRIHKEERKYLCPDCGYKCKWVNQLKYHMTKHTGLKPYRCDECEYRTNRADALRVHKETRHQEARSFICEQCGKGFKTRFLLKTHLKKHSEEKPYVCNVCGRAFRWAAGLRHHYLTHTNEHPFFCRYCPYKAKQKFQVIKHIQRHHPERGAGDPSQGVGKDPSTPTVHLHAVQRERRAEGPHCMEQERGCPTEKGGTLQ</sequence>
<evidence type="ECO:0000313" key="18">
    <source>
        <dbReference type="Ensembl" id="ENSMUNP00000017027.2"/>
    </source>
</evidence>
<dbReference type="InterPro" id="IPR036236">
    <property type="entry name" value="Znf_C2H2_sf"/>
</dbReference>
<evidence type="ECO:0000256" key="4">
    <source>
        <dbReference type="ARBA" id="ARBA00022499"/>
    </source>
</evidence>
<evidence type="ECO:0000256" key="1">
    <source>
        <dbReference type="ARBA" id="ARBA00003767"/>
    </source>
</evidence>
<dbReference type="InterPro" id="IPR056438">
    <property type="entry name" value="Znf-C2H2_CTCF"/>
</dbReference>
<reference evidence="18" key="3">
    <citation type="submission" date="2025-09" db="UniProtKB">
        <authorList>
            <consortium name="Ensembl"/>
        </authorList>
    </citation>
    <scope>IDENTIFICATION</scope>
</reference>
<proteinExistence type="inferred from homology"/>
<dbReference type="InterPro" id="IPR057829">
    <property type="entry name" value="Znf_C2H2_ZN142_21/23"/>
</dbReference>
<dbReference type="FunFam" id="3.30.160.60:FF:000883">
    <property type="entry name" value="Zinc finger protein 142"/>
    <property type="match status" value="1"/>
</dbReference>
<evidence type="ECO:0000256" key="8">
    <source>
        <dbReference type="ARBA" id="ARBA00022771"/>
    </source>
</evidence>
<evidence type="ECO:0000256" key="10">
    <source>
        <dbReference type="ARBA" id="ARBA00022843"/>
    </source>
</evidence>
<feature type="domain" description="C2H2-type" evidence="17">
    <location>
        <begin position="1313"/>
        <end position="1340"/>
    </location>
</feature>
<keyword evidence="19" id="KW-1185">Reference proteome</keyword>
<accession>A0A8V5FWX6</accession>
<comment type="function">
    <text evidence="1">May be involved in transcriptional regulation.</text>
</comment>
<feature type="domain" description="C2H2-type" evidence="17">
    <location>
        <begin position="1139"/>
        <end position="1167"/>
    </location>
</feature>
<gene>
    <name evidence="18" type="primary">LOC101871246</name>
</gene>
<dbReference type="FunFam" id="3.30.160.60:FF:001657">
    <property type="entry name" value="Zinc finger protein 142"/>
    <property type="match status" value="1"/>
</dbReference>
<feature type="domain" description="C2H2-type" evidence="17">
    <location>
        <begin position="1256"/>
        <end position="1283"/>
    </location>
</feature>
<feature type="domain" description="C2H2-type" evidence="17">
    <location>
        <begin position="424"/>
        <end position="452"/>
    </location>
</feature>
<dbReference type="FunFam" id="3.30.160.60:FF:001062">
    <property type="entry name" value="Zinc finger protein 142"/>
    <property type="match status" value="1"/>
</dbReference>
<accession>A0A8C6NED6</accession>
<name>A0A8C6NED6_MELUD</name>
<dbReference type="FunFam" id="3.30.160.60:FF:001208">
    <property type="entry name" value="Zinc finger protein 142"/>
    <property type="match status" value="1"/>
</dbReference>
<dbReference type="FunFam" id="3.30.160.60:FF:000803">
    <property type="entry name" value="zinc finger protein 142"/>
    <property type="match status" value="1"/>
</dbReference>
<feature type="domain" description="C2H2-type" evidence="17">
    <location>
        <begin position="1284"/>
        <end position="1312"/>
    </location>
</feature>
<dbReference type="GO" id="GO:0045944">
    <property type="term" value="P:positive regulation of transcription by RNA polymerase II"/>
    <property type="evidence" value="ECO:0007669"/>
    <property type="project" value="TreeGrafter"/>
</dbReference>
<keyword evidence="12" id="KW-0238">DNA-binding</keyword>
<keyword evidence="5" id="KW-0597">Phosphoprotein</keyword>
<dbReference type="PROSITE" id="PS50157">
    <property type="entry name" value="ZINC_FINGER_C2H2_2"/>
    <property type="match status" value="21"/>
</dbReference>
<evidence type="ECO:0000256" key="13">
    <source>
        <dbReference type="ARBA" id="ARBA00023163"/>
    </source>
</evidence>
<feature type="region of interest" description="Disordered" evidence="16">
    <location>
        <begin position="519"/>
        <end position="566"/>
    </location>
</feature>
<dbReference type="FunFam" id="3.30.160.60:FF:003444">
    <property type="entry name" value="Zinc finger protein 142"/>
    <property type="match status" value="1"/>
</dbReference>
<keyword evidence="13" id="KW-0804">Transcription</keyword>
<dbReference type="Gene3D" id="3.30.160.60">
    <property type="entry name" value="Classic Zinc Finger"/>
    <property type="match status" value="19"/>
</dbReference>
<feature type="domain" description="C2H2-type" evidence="17">
    <location>
        <begin position="337"/>
        <end position="364"/>
    </location>
</feature>
<dbReference type="FunFam" id="3.30.160.60:FF:004680">
    <property type="match status" value="1"/>
</dbReference>
<feature type="domain" description="C2H2-type" evidence="17">
    <location>
        <begin position="1341"/>
        <end position="1368"/>
    </location>
</feature>
<dbReference type="FunFam" id="3.30.160.60:FF:000994">
    <property type="entry name" value="zinc finger protein 142"/>
    <property type="match status" value="1"/>
</dbReference>
<dbReference type="FunFam" id="3.30.160.60:FF:001033">
    <property type="entry name" value="Zinc finger protein 142"/>
    <property type="match status" value="1"/>
</dbReference>
<feature type="domain" description="C2H2-type" evidence="17">
    <location>
        <begin position="912"/>
        <end position="942"/>
    </location>
</feature>
<dbReference type="Proteomes" id="UP000694405">
    <property type="component" value="Chromosome 4"/>
</dbReference>
<keyword evidence="4" id="KW-1017">Isopeptide bond</keyword>
<feature type="domain" description="C2H2-type" evidence="17">
    <location>
        <begin position="1001"/>
        <end position="1029"/>
    </location>
</feature>
<organism evidence="18 19">
    <name type="scientific">Melopsittacus undulatus</name>
    <name type="common">Budgerigar</name>
    <name type="synonym">Psittacus undulatus</name>
    <dbReference type="NCBI Taxonomy" id="13146"/>
    <lineage>
        <taxon>Eukaryota</taxon>
        <taxon>Metazoa</taxon>
        <taxon>Chordata</taxon>
        <taxon>Craniata</taxon>
        <taxon>Vertebrata</taxon>
        <taxon>Euteleostomi</taxon>
        <taxon>Archelosauria</taxon>
        <taxon>Archosauria</taxon>
        <taxon>Dinosauria</taxon>
        <taxon>Saurischia</taxon>
        <taxon>Theropoda</taxon>
        <taxon>Coelurosauria</taxon>
        <taxon>Aves</taxon>
        <taxon>Neognathae</taxon>
        <taxon>Neoaves</taxon>
        <taxon>Telluraves</taxon>
        <taxon>Australaves</taxon>
        <taxon>Psittaciformes</taxon>
        <taxon>Psittaculidae</taxon>
        <taxon>Melopsittacus</taxon>
    </lineage>
</organism>
<feature type="compositionally biased region" description="Polar residues" evidence="16">
    <location>
        <begin position="553"/>
        <end position="562"/>
    </location>
</feature>
<dbReference type="SUPFAM" id="SSF57667">
    <property type="entry name" value="beta-beta-alpha zinc fingers"/>
    <property type="match status" value="11"/>
</dbReference>